<dbReference type="AlphaFoldDB" id="A0A8S4BQI8"/>
<accession>A0A8S4BQI8</accession>
<evidence type="ECO:0000313" key="1">
    <source>
        <dbReference type="EMBL" id="CAG5992955.1"/>
    </source>
</evidence>
<dbReference type="OrthoDB" id="8958079at2759"/>
<proteinExistence type="predicted"/>
<comment type="caution">
    <text evidence="1">The sequence shown here is derived from an EMBL/GenBank/DDBJ whole genome shotgun (WGS) entry which is preliminary data.</text>
</comment>
<protein>
    <submittedName>
        <fullName evidence="1">(Atlantic silverside) hypothetical protein</fullName>
    </submittedName>
</protein>
<dbReference type="Proteomes" id="UP000677803">
    <property type="component" value="Unassembled WGS sequence"/>
</dbReference>
<organism evidence="1 2">
    <name type="scientific">Menidia menidia</name>
    <name type="common">Atlantic silverside</name>
    <dbReference type="NCBI Taxonomy" id="238744"/>
    <lineage>
        <taxon>Eukaryota</taxon>
        <taxon>Metazoa</taxon>
        <taxon>Chordata</taxon>
        <taxon>Craniata</taxon>
        <taxon>Vertebrata</taxon>
        <taxon>Euteleostomi</taxon>
        <taxon>Actinopterygii</taxon>
        <taxon>Neopterygii</taxon>
        <taxon>Teleostei</taxon>
        <taxon>Neoteleostei</taxon>
        <taxon>Acanthomorphata</taxon>
        <taxon>Ovalentaria</taxon>
        <taxon>Atherinomorphae</taxon>
        <taxon>Atheriniformes</taxon>
        <taxon>Atherinopsidae</taxon>
        <taxon>Menidiinae</taxon>
        <taxon>Menidia</taxon>
    </lineage>
</organism>
<dbReference type="EMBL" id="CAJRST010036666">
    <property type="protein sequence ID" value="CAG5992955.1"/>
    <property type="molecule type" value="Genomic_DNA"/>
</dbReference>
<dbReference type="PANTHER" id="PTHR31635:SF196">
    <property type="entry name" value="REVERSE TRANSCRIPTASE DOMAIN-CONTAINING PROTEIN-RELATED"/>
    <property type="match status" value="1"/>
</dbReference>
<gene>
    <name evidence="1" type="ORF">MMEN_LOCUS17732</name>
</gene>
<reference evidence="1" key="1">
    <citation type="submission" date="2021-05" db="EMBL/GenBank/DDBJ databases">
        <authorList>
            <person name="Tigano A."/>
        </authorList>
    </citation>
    <scope>NUCLEOTIDE SEQUENCE</scope>
</reference>
<sequence length="342" mass="38277">MLATVLANRKKSVISSVVGPTQAYGIPGRDILDTILTVKYTLQEMQRVGGIYLGLDFNKSLDRVEDGFMWEVLDRFGLGHQLIQCLKLLYNNAQARIRSNGTVSSPFHLGRSIWQGCPFSALLYSLVAEPLANALNKNQLIKGTDRASGAKVNTKKSMVMYCGEEVQTPGRWDFQHAEQSVRVLGVQLGVKQTAARDAVWERQLQGVTTILGLWRMRDLTLNGKVVVTNALVMSRLNHAMAVYDLPSDVVTKLDNSRVTFLWKSSRNLVAHKTLIWERTRGGLNLVDLKSKNYAFKIKLIRKFLDPNHVAGWKDFFGDVLSSLGPHDQLGRCQVLKKTHTAV</sequence>
<keyword evidence="2" id="KW-1185">Reference proteome</keyword>
<name>A0A8S4BQI8_9TELE</name>
<evidence type="ECO:0000313" key="2">
    <source>
        <dbReference type="Proteomes" id="UP000677803"/>
    </source>
</evidence>
<dbReference type="PANTHER" id="PTHR31635">
    <property type="entry name" value="REVERSE TRANSCRIPTASE DOMAIN-CONTAINING PROTEIN-RELATED"/>
    <property type="match status" value="1"/>
</dbReference>